<sequence length="86" mass="9257">MLKPQALAPAGVLGARPPGAPVPQLTRRETEMLARAAAGHSNRRIADDVFVSEDTVKTHLRRVNAKLGATNRAHAVAIAFRRGILR</sequence>
<dbReference type="AlphaFoldDB" id="A0A8J3FP34"/>
<dbReference type="PRINTS" id="PR00038">
    <property type="entry name" value="HTHLUXR"/>
</dbReference>
<comment type="caution">
    <text evidence="6">The sequence shown here is derived from an EMBL/GenBank/DDBJ whole genome shotgun (WGS) entry which is preliminary data.</text>
</comment>
<keyword evidence="1" id="KW-0805">Transcription regulation</keyword>
<organism evidence="6 7">
    <name type="scientific">Mangrovihabitans endophyticus</name>
    <dbReference type="NCBI Taxonomy" id="1751298"/>
    <lineage>
        <taxon>Bacteria</taxon>
        <taxon>Bacillati</taxon>
        <taxon>Actinomycetota</taxon>
        <taxon>Actinomycetes</taxon>
        <taxon>Micromonosporales</taxon>
        <taxon>Micromonosporaceae</taxon>
        <taxon>Mangrovihabitans</taxon>
    </lineage>
</organism>
<feature type="domain" description="HTH luxR-type" evidence="5">
    <location>
        <begin position="18"/>
        <end position="83"/>
    </location>
</feature>
<dbReference type="InterPro" id="IPR016032">
    <property type="entry name" value="Sig_transdc_resp-reg_C-effctor"/>
</dbReference>
<dbReference type="Gene3D" id="1.10.10.10">
    <property type="entry name" value="Winged helix-like DNA-binding domain superfamily/Winged helix DNA-binding domain"/>
    <property type="match status" value="1"/>
</dbReference>
<dbReference type="InterPro" id="IPR000792">
    <property type="entry name" value="Tscrpt_reg_LuxR_C"/>
</dbReference>
<dbReference type="InterPro" id="IPR036388">
    <property type="entry name" value="WH-like_DNA-bd_sf"/>
</dbReference>
<dbReference type="PANTHER" id="PTHR44688:SF16">
    <property type="entry name" value="DNA-BINDING TRANSCRIPTIONAL ACTIVATOR DEVR_DOSR"/>
    <property type="match status" value="1"/>
</dbReference>
<evidence type="ECO:0000313" key="6">
    <source>
        <dbReference type="EMBL" id="GGK89409.1"/>
    </source>
</evidence>
<dbReference type="Pfam" id="PF00196">
    <property type="entry name" value="GerE"/>
    <property type="match status" value="1"/>
</dbReference>
<evidence type="ECO:0000256" key="1">
    <source>
        <dbReference type="ARBA" id="ARBA00023015"/>
    </source>
</evidence>
<keyword evidence="3" id="KW-0804">Transcription</keyword>
<feature type="region of interest" description="Disordered" evidence="4">
    <location>
        <begin position="1"/>
        <end position="23"/>
    </location>
</feature>
<dbReference type="RefSeq" id="WP_189079266.1">
    <property type="nucleotide sequence ID" value="NZ_BMMX01000008.1"/>
</dbReference>
<dbReference type="GO" id="GO:0003677">
    <property type="term" value="F:DNA binding"/>
    <property type="evidence" value="ECO:0007669"/>
    <property type="project" value="UniProtKB-KW"/>
</dbReference>
<proteinExistence type="predicted"/>
<accession>A0A8J3FP34</accession>
<gene>
    <name evidence="6" type="ORF">GCM10012284_24230</name>
</gene>
<dbReference type="PANTHER" id="PTHR44688">
    <property type="entry name" value="DNA-BINDING TRANSCRIPTIONAL ACTIVATOR DEVR_DOSR"/>
    <property type="match status" value="1"/>
</dbReference>
<evidence type="ECO:0000259" key="5">
    <source>
        <dbReference type="PROSITE" id="PS50043"/>
    </source>
</evidence>
<reference evidence="6" key="2">
    <citation type="submission" date="2020-09" db="EMBL/GenBank/DDBJ databases">
        <authorList>
            <person name="Sun Q."/>
            <person name="Zhou Y."/>
        </authorList>
    </citation>
    <scope>NUCLEOTIDE SEQUENCE</scope>
    <source>
        <strain evidence="6">CGMCC 4.7299</strain>
    </source>
</reference>
<keyword evidence="7" id="KW-1185">Reference proteome</keyword>
<dbReference type="Proteomes" id="UP000656042">
    <property type="component" value="Unassembled WGS sequence"/>
</dbReference>
<evidence type="ECO:0000256" key="2">
    <source>
        <dbReference type="ARBA" id="ARBA00023125"/>
    </source>
</evidence>
<dbReference type="SMART" id="SM00421">
    <property type="entry name" value="HTH_LUXR"/>
    <property type="match status" value="1"/>
</dbReference>
<protein>
    <recommendedName>
        <fullName evidence="5">HTH luxR-type domain-containing protein</fullName>
    </recommendedName>
</protein>
<dbReference type="SUPFAM" id="SSF46894">
    <property type="entry name" value="C-terminal effector domain of the bipartite response regulators"/>
    <property type="match status" value="1"/>
</dbReference>
<evidence type="ECO:0000256" key="3">
    <source>
        <dbReference type="ARBA" id="ARBA00023163"/>
    </source>
</evidence>
<dbReference type="PROSITE" id="PS50043">
    <property type="entry name" value="HTH_LUXR_2"/>
    <property type="match status" value="1"/>
</dbReference>
<keyword evidence="2" id="KW-0238">DNA-binding</keyword>
<evidence type="ECO:0000313" key="7">
    <source>
        <dbReference type="Proteomes" id="UP000656042"/>
    </source>
</evidence>
<dbReference type="GO" id="GO:0006355">
    <property type="term" value="P:regulation of DNA-templated transcription"/>
    <property type="evidence" value="ECO:0007669"/>
    <property type="project" value="InterPro"/>
</dbReference>
<dbReference type="PROSITE" id="PS00622">
    <property type="entry name" value="HTH_LUXR_1"/>
    <property type="match status" value="1"/>
</dbReference>
<name>A0A8J3FP34_9ACTN</name>
<dbReference type="EMBL" id="BMMX01000008">
    <property type="protein sequence ID" value="GGK89409.1"/>
    <property type="molecule type" value="Genomic_DNA"/>
</dbReference>
<evidence type="ECO:0000256" key="4">
    <source>
        <dbReference type="SAM" id="MobiDB-lite"/>
    </source>
</evidence>
<dbReference type="CDD" id="cd06170">
    <property type="entry name" value="LuxR_C_like"/>
    <property type="match status" value="1"/>
</dbReference>
<reference evidence="6" key="1">
    <citation type="journal article" date="2014" name="Int. J. Syst. Evol. Microbiol.">
        <title>Complete genome sequence of Corynebacterium casei LMG S-19264T (=DSM 44701T), isolated from a smear-ripened cheese.</title>
        <authorList>
            <consortium name="US DOE Joint Genome Institute (JGI-PGF)"/>
            <person name="Walter F."/>
            <person name="Albersmeier A."/>
            <person name="Kalinowski J."/>
            <person name="Ruckert C."/>
        </authorList>
    </citation>
    <scope>NUCLEOTIDE SEQUENCE</scope>
    <source>
        <strain evidence="6">CGMCC 4.7299</strain>
    </source>
</reference>